<evidence type="ECO:0000313" key="2">
    <source>
        <dbReference type="EnsemblFungi" id="EJT69159"/>
    </source>
</evidence>
<reference evidence="2" key="5">
    <citation type="submission" date="2018-04" db="UniProtKB">
        <authorList>
            <consortium name="EnsemblFungi"/>
        </authorList>
    </citation>
    <scope>IDENTIFICATION</scope>
    <source>
        <strain evidence="2">R3-111a-1</strain>
    </source>
</reference>
<protein>
    <submittedName>
        <fullName evidence="1 2">Uncharacterized protein</fullName>
    </submittedName>
</protein>
<sequence length="59" mass="6791">MERLLARKKSLFNLLRSYMKTSELGITDTSKNLVRDLLNGEQSLPNGTHFDNDIFVDAY</sequence>
<dbReference type="EMBL" id="GL385405">
    <property type="protein sequence ID" value="EJT69159.1"/>
    <property type="molecule type" value="Genomic_DNA"/>
</dbReference>
<dbReference type="AlphaFoldDB" id="J3PIE0"/>
<accession>J3PIE0</accession>
<dbReference type="RefSeq" id="XP_009229438.1">
    <property type="nucleotide sequence ID" value="XM_009231174.1"/>
</dbReference>
<reference evidence="2" key="4">
    <citation type="journal article" date="2015" name="G3 (Bethesda)">
        <title>Genome sequences of three phytopathogenic species of the Magnaporthaceae family of fungi.</title>
        <authorList>
            <person name="Okagaki L.H."/>
            <person name="Nunes C.C."/>
            <person name="Sailsbery J."/>
            <person name="Clay B."/>
            <person name="Brown D."/>
            <person name="John T."/>
            <person name="Oh Y."/>
            <person name="Young N."/>
            <person name="Fitzgerald M."/>
            <person name="Haas B.J."/>
            <person name="Zeng Q."/>
            <person name="Young S."/>
            <person name="Adiconis X."/>
            <person name="Fan L."/>
            <person name="Levin J.Z."/>
            <person name="Mitchell T.K."/>
            <person name="Okubara P.A."/>
            <person name="Farman M.L."/>
            <person name="Kohn L.M."/>
            <person name="Birren B."/>
            <person name="Ma L.-J."/>
            <person name="Dean R.A."/>
        </authorList>
    </citation>
    <scope>NUCLEOTIDE SEQUENCE</scope>
    <source>
        <strain evidence="2">R3-111a-1</strain>
    </source>
</reference>
<reference evidence="1" key="3">
    <citation type="submission" date="2010-09" db="EMBL/GenBank/DDBJ databases">
        <title>Annotation of Gaeumannomyces graminis var. tritici R3-111a-1.</title>
        <authorList>
            <consortium name="The Broad Institute Genome Sequencing Platform"/>
            <person name="Ma L.-J."/>
            <person name="Dead R."/>
            <person name="Young S.K."/>
            <person name="Zeng Q."/>
            <person name="Gargeya S."/>
            <person name="Fitzgerald M."/>
            <person name="Haas B."/>
            <person name="Abouelleil A."/>
            <person name="Alvarado L."/>
            <person name="Arachchi H.M."/>
            <person name="Berlin A."/>
            <person name="Brown A."/>
            <person name="Chapman S.B."/>
            <person name="Chen Z."/>
            <person name="Dunbar C."/>
            <person name="Freedman E."/>
            <person name="Gearin G."/>
            <person name="Gellesch M."/>
            <person name="Goldberg J."/>
            <person name="Griggs A."/>
            <person name="Gujja S."/>
            <person name="Heiman D."/>
            <person name="Howarth C."/>
            <person name="Larson L."/>
            <person name="Lui A."/>
            <person name="MacDonald P.J.P."/>
            <person name="Mehta T."/>
            <person name="Montmayeur A."/>
            <person name="Murphy C."/>
            <person name="Neiman D."/>
            <person name="Pearson M."/>
            <person name="Priest M."/>
            <person name="Roberts A."/>
            <person name="Saif S."/>
            <person name="Shea T."/>
            <person name="Shenoy N."/>
            <person name="Sisk P."/>
            <person name="Stolte C."/>
            <person name="Sykes S."/>
            <person name="Yandava C."/>
            <person name="Wortman J."/>
            <person name="Nusbaum C."/>
            <person name="Birren B."/>
        </authorList>
    </citation>
    <scope>NUCLEOTIDE SEQUENCE</scope>
    <source>
        <strain evidence="1">R3-111a-1</strain>
    </source>
</reference>
<dbReference type="VEuPathDB" id="FungiDB:GGTG_13268"/>
<keyword evidence="3" id="KW-1185">Reference proteome</keyword>
<reference evidence="1" key="2">
    <citation type="submission" date="2010-07" db="EMBL/GenBank/DDBJ databases">
        <authorList>
            <consortium name="The Broad Institute Genome Sequencing Platform"/>
            <consortium name="Broad Institute Genome Sequencing Center for Infectious Disease"/>
            <person name="Ma L.-J."/>
            <person name="Dead R."/>
            <person name="Young S."/>
            <person name="Zeng Q."/>
            <person name="Koehrsen M."/>
            <person name="Alvarado L."/>
            <person name="Berlin A."/>
            <person name="Chapman S.B."/>
            <person name="Chen Z."/>
            <person name="Freedman E."/>
            <person name="Gellesch M."/>
            <person name="Goldberg J."/>
            <person name="Griggs A."/>
            <person name="Gujja S."/>
            <person name="Heilman E.R."/>
            <person name="Heiman D."/>
            <person name="Hepburn T."/>
            <person name="Howarth C."/>
            <person name="Jen D."/>
            <person name="Larson L."/>
            <person name="Mehta T."/>
            <person name="Neiman D."/>
            <person name="Pearson M."/>
            <person name="Roberts A."/>
            <person name="Saif S."/>
            <person name="Shea T."/>
            <person name="Shenoy N."/>
            <person name="Sisk P."/>
            <person name="Stolte C."/>
            <person name="Sykes S."/>
            <person name="Walk T."/>
            <person name="White J."/>
            <person name="Yandava C."/>
            <person name="Haas B."/>
            <person name="Nusbaum C."/>
            <person name="Birren B."/>
        </authorList>
    </citation>
    <scope>NUCLEOTIDE SEQUENCE</scope>
    <source>
        <strain evidence="1">R3-111a-1</strain>
    </source>
</reference>
<gene>
    <name evidence="2" type="primary">20353726</name>
    <name evidence="1" type="ORF">GGTG_13268</name>
</gene>
<evidence type="ECO:0000313" key="1">
    <source>
        <dbReference type="EMBL" id="EJT69159.1"/>
    </source>
</evidence>
<dbReference type="HOGENOM" id="CLU_2960901_0_0_1"/>
<dbReference type="GeneID" id="20353726"/>
<evidence type="ECO:0000313" key="3">
    <source>
        <dbReference type="Proteomes" id="UP000006039"/>
    </source>
</evidence>
<dbReference type="Proteomes" id="UP000006039">
    <property type="component" value="Unassembled WGS sequence"/>
</dbReference>
<dbReference type="EnsemblFungi" id="EJT69159">
    <property type="protein sequence ID" value="EJT69159"/>
    <property type="gene ID" value="GGTG_13268"/>
</dbReference>
<organism evidence="1">
    <name type="scientific">Gaeumannomyces tritici (strain R3-111a-1)</name>
    <name type="common">Wheat and barley take-all root rot fungus</name>
    <name type="synonym">Gaeumannomyces graminis var. tritici</name>
    <dbReference type="NCBI Taxonomy" id="644352"/>
    <lineage>
        <taxon>Eukaryota</taxon>
        <taxon>Fungi</taxon>
        <taxon>Dikarya</taxon>
        <taxon>Ascomycota</taxon>
        <taxon>Pezizomycotina</taxon>
        <taxon>Sordariomycetes</taxon>
        <taxon>Sordariomycetidae</taxon>
        <taxon>Magnaporthales</taxon>
        <taxon>Magnaporthaceae</taxon>
        <taxon>Gaeumannomyces</taxon>
    </lineage>
</organism>
<name>J3PIE0_GAET3</name>
<reference evidence="3" key="1">
    <citation type="submission" date="2010-07" db="EMBL/GenBank/DDBJ databases">
        <title>The genome sequence of Gaeumannomyces graminis var. tritici strain R3-111a-1.</title>
        <authorList>
            <consortium name="The Broad Institute Genome Sequencing Platform"/>
            <person name="Ma L.-J."/>
            <person name="Dead R."/>
            <person name="Young S."/>
            <person name="Zeng Q."/>
            <person name="Koehrsen M."/>
            <person name="Alvarado L."/>
            <person name="Berlin A."/>
            <person name="Chapman S.B."/>
            <person name="Chen Z."/>
            <person name="Freedman E."/>
            <person name="Gellesch M."/>
            <person name="Goldberg J."/>
            <person name="Griggs A."/>
            <person name="Gujja S."/>
            <person name="Heilman E.R."/>
            <person name="Heiman D."/>
            <person name="Hepburn T."/>
            <person name="Howarth C."/>
            <person name="Jen D."/>
            <person name="Larson L."/>
            <person name="Mehta T."/>
            <person name="Neiman D."/>
            <person name="Pearson M."/>
            <person name="Roberts A."/>
            <person name="Saif S."/>
            <person name="Shea T."/>
            <person name="Shenoy N."/>
            <person name="Sisk P."/>
            <person name="Stolte C."/>
            <person name="Sykes S."/>
            <person name="Walk T."/>
            <person name="White J."/>
            <person name="Yandava C."/>
            <person name="Haas B."/>
            <person name="Nusbaum C."/>
            <person name="Birren B."/>
        </authorList>
    </citation>
    <scope>NUCLEOTIDE SEQUENCE [LARGE SCALE GENOMIC DNA]</scope>
    <source>
        <strain evidence="3">R3-111a-1</strain>
    </source>
</reference>
<proteinExistence type="predicted"/>